<proteinExistence type="predicted"/>
<reference evidence="1 2" key="1">
    <citation type="submission" date="2018-06" db="EMBL/GenBank/DDBJ databases">
        <authorList>
            <consortium name="Pathogen Informatics"/>
            <person name="Doyle S."/>
        </authorList>
    </citation>
    <scope>NUCLEOTIDE SEQUENCE [LARGE SCALE GENOMIC DNA]</scope>
    <source>
        <strain evidence="1 2">NCTC12420</strain>
    </source>
</reference>
<organism evidence="1 2">
    <name type="scientific">Salmonella enterica subsp. indica</name>
    <dbReference type="NCBI Taxonomy" id="59207"/>
    <lineage>
        <taxon>Bacteria</taxon>
        <taxon>Pseudomonadati</taxon>
        <taxon>Pseudomonadota</taxon>
        <taxon>Gammaproteobacteria</taxon>
        <taxon>Enterobacterales</taxon>
        <taxon>Enterobacteriaceae</taxon>
        <taxon>Salmonella</taxon>
    </lineage>
</organism>
<evidence type="ECO:0000313" key="1">
    <source>
        <dbReference type="EMBL" id="SUI01535.1"/>
    </source>
</evidence>
<dbReference type="EMBL" id="UGYB01000001">
    <property type="protein sequence ID" value="SUI01535.1"/>
    <property type="molecule type" value="Genomic_DNA"/>
</dbReference>
<sequence length="257" mass="30727">MELETEFRYPNVIDFFGTTLFHLCHFTTLDLHNYAAYNKYSENNIEKSNDMLCDEINKRLKKNSEEYHEDIVDSYSQAIQEFGDIYPPIHRKAMVITLYNFFEHQIKTLCTEINMLLPQDMSAKYKFNDVSIKKYRQFLRREACFDMNQGNLLWKRWEDMLKVEQIRHVLVHSEGEIEKHRAERLADIENYCKQKKSIRLIRHRIVIDGGYVAELIAELTSLFDLLDRQVNVFIRRYESEHGRYDIPLPMGASRTPL</sequence>
<evidence type="ECO:0000313" key="2">
    <source>
        <dbReference type="Proteomes" id="UP000254220"/>
    </source>
</evidence>
<name>A0A379XMP9_SALER</name>
<dbReference type="RefSeq" id="WP_079777230.1">
    <property type="nucleotide sequence ID" value="NZ_DADWZK010000020.1"/>
</dbReference>
<accession>A0A379XMP9</accession>
<evidence type="ECO:0008006" key="3">
    <source>
        <dbReference type="Google" id="ProtNLM"/>
    </source>
</evidence>
<protein>
    <recommendedName>
        <fullName evidence="3">Cthe-2314-like HEPN domain-containing protein</fullName>
    </recommendedName>
</protein>
<gene>
    <name evidence="1" type="ORF">NCTC12420_01240</name>
</gene>
<dbReference type="Proteomes" id="UP000254220">
    <property type="component" value="Unassembled WGS sequence"/>
</dbReference>
<dbReference type="AlphaFoldDB" id="A0A379XMP9"/>